<dbReference type="Pfam" id="PF13411">
    <property type="entry name" value="MerR_1"/>
    <property type="match status" value="1"/>
</dbReference>
<evidence type="ECO:0000256" key="2">
    <source>
        <dbReference type="ARBA" id="ARBA00023125"/>
    </source>
</evidence>
<protein>
    <submittedName>
        <fullName evidence="6">MerR family transcriptional regulator</fullName>
    </submittedName>
</protein>
<gene>
    <name evidence="6" type="ORF">I6N95_19240</name>
</gene>
<dbReference type="PRINTS" id="PR00040">
    <property type="entry name" value="HTHMERR"/>
</dbReference>
<evidence type="ECO:0000256" key="4">
    <source>
        <dbReference type="ARBA" id="ARBA00023163"/>
    </source>
</evidence>
<dbReference type="Gene3D" id="1.10.490.50">
    <property type="entry name" value="Antibiotic binding domain of TipA-like multidrug resistance regulators"/>
    <property type="match status" value="1"/>
</dbReference>
<dbReference type="CDD" id="cd01106">
    <property type="entry name" value="HTH_TipAL-Mta"/>
    <property type="match status" value="1"/>
</dbReference>
<dbReference type="Gene3D" id="1.10.1660.10">
    <property type="match status" value="1"/>
</dbReference>
<name>A0A940PEK8_9ENTE</name>
<evidence type="ECO:0000256" key="1">
    <source>
        <dbReference type="ARBA" id="ARBA00023015"/>
    </source>
</evidence>
<proteinExistence type="predicted"/>
<feature type="domain" description="HTH merR-type" evidence="5">
    <location>
        <begin position="1"/>
        <end position="71"/>
    </location>
</feature>
<comment type="caution">
    <text evidence="6">The sequence shown here is derived from an EMBL/GenBank/DDBJ whole genome shotgun (WGS) entry which is preliminary data.</text>
</comment>
<accession>A0A940PEK8</accession>
<dbReference type="InterPro" id="IPR000551">
    <property type="entry name" value="MerR-type_HTH_dom"/>
</dbReference>
<dbReference type="AlphaFoldDB" id="A0A940PEK8"/>
<dbReference type="InterPro" id="IPR012925">
    <property type="entry name" value="TipAS_dom"/>
</dbReference>
<sequence length="252" mass="28781">MEYTINKLATLAGVTTRTLRYYDQIALLTPSYTNQSGYRIYGQKEVDKLQQILFFRELDLSLEQIATILNQPDLDYLTLLSSHREALVIKKQRLTALIKTIDSTIAVQKGEIKMTDTQKFDAFKQQLVTENETKYGTEIRGKYGNEQIDASNAALMNMTAEDYQTMQTNEQQLLTLLADHSTLVVPSEKAAEIFNLHKKWLTQAWSKKKYSRDTHKGLAEMYVAAPEFTAYYDSKAGEGATQVLNTIIQYYA</sequence>
<dbReference type="InterPro" id="IPR009061">
    <property type="entry name" value="DNA-bd_dom_put_sf"/>
</dbReference>
<dbReference type="Proteomes" id="UP000674938">
    <property type="component" value="Unassembled WGS sequence"/>
</dbReference>
<dbReference type="EMBL" id="JAEEGA010000014">
    <property type="protein sequence ID" value="MBP1043157.1"/>
    <property type="molecule type" value="Genomic_DNA"/>
</dbReference>
<dbReference type="SMART" id="SM00422">
    <property type="entry name" value="HTH_MERR"/>
    <property type="match status" value="1"/>
</dbReference>
<dbReference type="SUPFAM" id="SSF46955">
    <property type="entry name" value="Putative DNA-binding domain"/>
    <property type="match status" value="1"/>
</dbReference>
<keyword evidence="7" id="KW-1185">Reference proteome</keyword>
<dbReference type="InterPro" id="IPR036244">
    <property type="entry name" value="TipA-like_antibiotic-bd"/>
</dbReference>
<evidence type="ECO:0000313" key="6">
    <source>
        <dbReference type="EMBL" id="MBP1043157.1"/>
    </source>
</evidence>
<keyword evidence="4" id="KW-0804">Transcription</keyword>
<dbReference type="PANTHER" id="PTHR30204">
    <property type="entry name" value="REDOX-CYCLING DRUG-SENSING TRANSCRIPTIONAL ACTIVATOR SOXR"/>
    <property type="match status" value="1"/>
</dbReference>
<dbReference type="PROSITE" id="PS50937">
    <property type="entry name" value="HTH_MERR_2"/>
    <property type="match status" value="1"/>
</dbReference>
<evidence type="ECO:0000256" key="3">
    <source>
        <dbReference type="ARBA" id="ARBA00023159"/>
    </source>
</evidence>
<dbReference type="SUPFAM" id="SSF89082">
    <property type="entry name" value="Antibiotic binding domain of TipA-like multidrug resistance regulators"/>
    <property type="match status" value="1"/>
</dbReference>
<evidence type="ECO:0000259" key="5">
    <source>
        <dbReference type="PROSITE" id="PS50937"/>
    </source>
</evidence>
<keyword evidence="2" id="KW-0238">DNA-binding</keyword>
<reference evidence="6" key="1">
    <citation type="submission" date="2020-12" db="EMBL/GenBank/DDBJ databases">
        <title>Vagococcus allomyrinae sp. nov. and Enterococcus lavae sp. nov., isolated from the larvae of Allomyrina dichotoma.</title>
        <authorList>
            <person name="Lee S.D."/>
        </authorList>
    </citation>
    <scope>NUCLEOTIDE SEQUENCE</scope>
    <source>
        <strain evidence="6">BWB3-3</strain>
    </source>
</reference>
<dbReference type="PANTHER" id="PTHR30204:SF90">
    <property type="entry name" value="HTH-TYPE TRANSCRIPTIONAL ACTIVATOR MTA"/>
    <property type="match status" value="1"/>
</dbReference>
<dbReference type="GO" id="GO:0003677">
    <property type="term" value="F:DNA binding"/>
    <property type="evidence" value="ECO:0007669"/>
    <property type="project" value="UniProtKB-KW"/>
</dbReference>
<organism evidence="6 7">
    <name type="scientific">Vagococcus allomyrinae</name>
    <dbReference type="NCBI Taxonomy" id="2794353"/>
    <lineage>
        <taxon>Bacteria</taxon>
        <taxon>Bacillati</taxon>
        <taxon>Bacillota</taxon>
        <taxon>Bacilli</taxon>
        <taxon>Lactobacillales</taxon>
        <taxon>Enterococcaceae</taxon>
        <taxon>Vagococcus</taxon>
    </lineage>
</organism>
<dbReference type="RefSeq" id="WP_209530963.1">
    <property type="nucleotide sequence ID" value="NZ_JAEEGA010000014.1"/>
</dbReference>
<evidence type="ECO:0000313" key="7">
    <source>
        <dbReference type="Proteomes" id="UP000674938"/>
    </source>
</evidence>
<keyword evidence="1" id="KW-0805">Transcription regulation</keyword>
<dbReference type="GO" id="GO:0003700">
    <property type="term" value="F:DNA-binding transcription factor activity"/>
    <property type="evidence" value="ECO:0007669"/>
    <property type="project" value="InterPro"/>
</dbReference>
<dbReference type="InterPro" id="IPR047057">
    <property type="entry name" value="MerR_fam"/>
</dbReference>
<keyword evidence="3" id="KW-0010">Activator</keyword>
<dbReference type="Pfam" id="PF07739">
    <property type="entry name" value="TipAS"/>
    <property type="match status" value="1"/>
</dbReference>